<keyword evidence="10" id="KW-1185">Reference proteome</keyword>
<organism evidence="9 10">
    <name type="scientific">Butyribacter intestini</name>
    <dbReference type="NCBI Taxonomy" id="1703332"/>
    <lineage>
        <taxon>Bacteria</taxon>
        <taxon>Bacillati</taxon>
        <taxon>Bacillota</taxon>
        <taxon>Clostridia</taxon>
        <taxon>Lachnospirales</taxon>
        <taxon>Lachnospiraceae</taxon>
        <taxon>Butyribacter</taxon>
    </lineage>
</organism>
<evidence type="ECO:0000256" key="1">
    <source>
        <dbReference type="ARBA" id="ARBA00009375"/>
    </source>
</evidence>
<feature type="active site" description="Nucleophile" evidence="4 5">
    <location>
        <position position="53"/>
    </location>
</feature>
<dbReference type="HAMAP" id="MF_00171">
    <property type="entry name" value="TruA"/>
    <property type="match status" value="1"/>
</dbReference>
<evidence type="ECO:0000256" key="3">
    <source>
        <dbReference type="ARBA" id="ARBA00023235"/>
    </source>
</evidence>
<proteinExistence type="inferred from homology"/>
<dbReference type="PIRSF" id="PIRSF001430">
    <property type="entry name" value="tRNA_psdUrid_synth"/>
    <property type="match status" value="1"/>
</dbReference>
<comment type="caution">
    <text evidence="4">Lacks conserved residue(s) required for the propagation of feature annotation.</text>
</comment>
<evidence type="ECO:0000256" key="4">
    <source>
        <dbReference type="HAMAP-Rule" id="MF_00171"/>
    </source>
</evidence>
<keyword evidence="2 4" id="KW-0819">tRNA processing</keyword>
<dbReference type="GO" id="GO:0160147">
    <property type="term" value="F:tRNA pseudouridine(38-40) synthase activity"/>
    <property type="evidence" value="ECO:0007669"/>
    <property type="project" value="UniProtKB-EC"/>
</dbReference>
<comment type="caution">
    <text evidence="9">The sequence shown here is derived from an EMBL/GenBank/DDBJ whole genome shotgun (WGS) entry which is preliminary data.</text>
</comment>
<evidence type="ECO:0000256" key="2">
    <source>
        <dbReference type="ARBA" id="ARBA00022694"/>
    </source>
</evidence>
<evidence type="ECO:0000256" key="5">
    <source>
        <dbReference type="PIRSR" id="PIRSR001430-1"/>
    </source>
</evidence>
<protein>
    <recommendedName>
        <fullName evidence="4">tRNA pseudouridine synthase A</fullName>
        <ecNumber evidence="4">5.4.99.12</ecNumber>
    </recommendedName>
    <alternativeName>
        <fullName evidence="4">tRNA pseudouridine(38-40) synthase</fullName>
    </alternativeName>
    <alternativeName>
        <fullName evidence="4">tRNA pseudouridylate synthase I</fullName>
    </alternativeName>
    <alternativeName>
        <fullName evidence="4">tRNA-uridine isomerase I</fullName>
    </alternativeName>
</protein>
<dbReference type="InterPro" id="IPR020097">
    <property type="entry name" value="PsdUridine_synth_TruA_a/b_dom"/>
</dbReference>
<dbReference type="EMBL" id="LLKB01000005">
    <property type="protein sequence ID" value="KQC85283.1"/>
    <property type="molecule type" value="Genomic_DNA"/>
</dbReference>
<feature type="domain" description="Pseudouridine synthase I TruA alpha/beta" evidence="8">
    <location>
        <begin position="144"/>
        <end position="245"/>
    </location>
</feature>
<dbReference type="CDD" id="cd02570">
    <property type="entry name" value="PseudoU_synth_EcTruA"/>
    <property type="match status" value="1"/>
</dbReference>
<feature type="binding site" evidence="4 6">
    <location>
        <position position="111"/>
    </location>
    <ligand>
        <name>substrate</name>
    </ligand>
</feature>
<dbReference type="RefSeq" id="WP_055945038.1">
    <property type="nucleotide sequence ID" value="NZ_JAQDDZ010000006.1"/>
</dbReference>
<dbReference type="Gene3D" id="3.30.70.580">
    <property type="entry name" value="Pseudouridine synthase I, catalytic domain, N-terminal subdomain"/>
    <property type="match status" value="1"/>
</dbReference>
<dbReference type="InterPro" id="IPR020094">
    <property type="entry name" value="TruA/RsuA/RluB/E/F_N"/>
</dbReference>
<evidence type="ECO:0000313" key="9">
    <source>
        <dbReference type="EMBL" id="KQC85283.1"/>
    </source>
</evidence>
<feature type="domain" description="Pseudouridine synthase I TruA alpha/beta" evidence="8">
    <location>
        <begin position="8"/>
        <end position="103"/>
    </location>
</feature>
<dbReference type="InterPro" id="IPR020103">
    <property type="entry name" value="PsdUridine_synth_cat_dom_sf"/>
</dbReference>
<dbReference type="GO" id="GO:0003723">
    <property type="term" value="F:RNA binding"/>
    <property type="evidence" value="ECO:0007669"/>
    <property type="project" value="InterPro"/>
</dbReference>
<dbReference type="PANTHER" id="PTHR11142">
    <property type="entry name" value="PSEUDOURIDYLATE SYNTHASE"/>
    <property type="match status" value="1"/>
</dbReference>
<comment type="function">
    <text evidence="4">Formation of pseudouridine at positions 38, 39 and 40 in the anticodon stem and loop of transfer RNAs.</text>
</comment>
<evidence type="ECO:0000259" key="8">
    <source>
        <dbReference type="Pfam" id="PF01416"/>
    </source>
</evidence>
<dbReference type="GO" id="GO:0031119">
    <property type="term" value="P:tRNA pseudouridine synthesis"/>
    <property type="evidence" value="ECO:0007669"/>
    <property type="project" value="UniProtKB-UniRule"/>
</dbReference>
<dbReference type="EC" id="5.4.99.12" evidence="4"/>
<dbReference type="PANTHER" id="PTHR11142:SF22">
    <property type="entry name" value="TRNA PSEUDOURIDINE SYNTHASE A 2"/>
    <property type="match status" value="1"/>
</dbReference>
<dbReference type="AlphaFoldDB" id="A0AAW3JQY9"/>
<reference evidence="9 10" key="1">
    <citation type="submission" date="2015-10" db="EMBL/GenBank/DDBJ databases">
        <title>Butyribacter intestini gen. nov., sp. nov., a butyric acid-producing bacterium of the family Lachnospiraceae isolated from the human faeces.</title>
        <authorList>
            <person name="Zou Y."/>
            <person name="Xue W."/>
            <person name="Luo G."/>
            <person name="Lv M."/>
        </authorList>
    </citation>
    <scope>NUCLEOTIDE SEQUENCE [LARGE SCALE GENOMIC DNA]</scope>
    <source>
        <strain evidence="9 10">TF01-11</strain>
    </source>
</reference>
<evidence type="ECO:0000313" key="10">
    <source>
        <dbReference type="Proteomes" id="UP000050833"/>
    </source>
</evidence>
<name>A0AAW3JQY9_9FIRM</name>
<dbReference type="NCBIfam" id="TIGR00071">
    <property type="entry name" value="hisT_truA"/>
    <property type="match status" value="1"/>
</dbReference>
<sequence length="245" mass="27962">MTNFKLTIQYDGMRFSGWQKQGNTDNTIQGKIENILSKMTGEEIEIHGSGRTDAGVHAIKQIANFKTNATLSETDIRDYINQYLPLDIRILSVEKADNRFHARLNAKGKHYRYTIDNGEVANVFERKYMTRLTENYDIEAMKKAAVYLIGEHDFKSFCDNKRMKKSTIRRISDIQINNSDGIITIDFYGNGFLYHMVRILTGTLLMVGTHELSCDDIPDIIEKKSRDAAGFTAPPQGLCLVEVDY</sequence>
<comment type="catalytic activity">
    <reaction evidence="4 7">
        <text>uridine(38/39/40) in tRNA = pseudouridine(38/39/40) in tRNA</text>
        <dbReference type="Rhea" id="RHEA:22376"/>
        <dbReference type="Rhea" id="RHEA-COMP:10085"/>
        <dbReference type="Rhea" id="RHEA-COMP:10087"/>
        <dbReference type="ChEBI" id="CHEBI:65314"/>
        <dbReference type="ChEBI" id="CHEBI:65315"/>
        <dbReference type="EC" id="5.4.99.12"/>
    </reaction>
</comment>
<keyword evidence="3 4" id="KW-0413">Isomerase</keyword>
<gene>
    <name evidence="4" type="primary">truA</name>
    <name evidence="9" type="ORF">APZ18_11390</name>
</gene>
<dbReference type="FunFam" id="3.30.70.580:FF:000001">
    <property type="entry name" value="tRNA pseudouridine synthase A"/>
    <property type="match status" value="1"/>
</dbReference>
<dbReference type="InterPro" id="IPR020095">
    <property type="entry name" value="PsdUridine_synth_TruA_C"/>
</dbReference>
<dbReference type="Gene3D" id="3.30.70.660">
    <property type="entry name" value="Pseudouridine synthase I, catalytic domain, C-terminal subdomain"/>
    <property type="match status" value="1"/>
</dbReference>
<dbReference type="SUPFAM" id="SSF55120">
    <property type="entry name" value="Pseudouridine synthase"/>
    <property type="match status" value="1"/>
</dbReference>
<comment type="similarity">
    <text evidence="1 4 7">Belongs to the tRNA pseudouridine synthase TruA family.</text>
</comment>
<dbReference type="Pfam" id="PF01416">
    <property type="entry name" value="PseudoU_synth_1"/>
    <property type="match status" value="2"/>
</dbReference>
<dbReference type="Proteomes" id="UP000050833">
    <property type="component" value="Unassembled WGS sequence"/>
</dbReference>
<accession>A0AAW3JQY9</accession>
<dbReference type="InterPro" id="IPR001406">
    <property type="entry name" value="PsdUridine_synth_TruA"/>
</dbReference>
<evidence type="ECO:0000256" key="6">
    <source>
        <dbReference type="PIRSR" id="PIRSR001430-2"/>
    </source>
</evidence>
<evidence type="ECO:0000256" key="7">
    <source>
        <dbReference type="RuleBase" id="RU003792"/>
    </source>
</evidence>
<comment type="subunit">
    <text evidence="4">Homodimer.</text>
</comment>